<keyword evidence="1" id="KW-0812">Transmembrane</keyword>
<protein>
    <submittedName>
        <fullName evidence="2">Uncharacterized protein</fullName>
    </submittedName>
</protein>
<dbReference type="Proteomes" id="UP000636004">
    <property type="component" value="Unassembled WGS sequence"/>
</dbReference>
<dbReference type="RefSeq" id="WP_189362859.1">
    <property type="nucleotide sequence ID" value="NZ_BMWZ01000019.1"/>
</dbReference>
<keyword evidence="1" id="KW-0472">Membrane</keyword>
<comment type="caution">
    <text evidence="2">The sequence shown here is derived from an EMBL/GenBank/DDBJ whole genome shotgun (WGS) entry which is preliminary data.</text>
</comment>
<keyword evidence="1" id="KW-1133">Transmembrane helix</keyword>
<proteinExistence type="predicted"/>
<keyword evidence="3" id="KW-1185">Reference proteome</keyword>
<reference evidence="2" key="1">
    <citation type="journal article" date="2014" name="Int. J. Syst. Evol. Microbiol.">
        <title>Complete genome sequence of Corynebacterium casei LMG S-19264T (=DSM 44701T), isolated from a smear-ripened cheese.</title>
        <authorList>
            <consortium name="US DOE Joint Genome Institute (JGI-PGF)"/>
            <person name="Walter F."/>
            <person name="Albersmeier A."/>
            <person name="Kalinowski J."/>
            <person name="Ruckert C."/>
        </authorList>
    </citation>
    <scope>NUCLEOTIDE SEQUENCE</scope>
    <source>
        <strain evidence="2">KCTC 12710</strain>
    </source>
</reference>
<evidence type="ECO:0000256" key="1">
    <source>
        <dbReference type="SAM" id="Phobius"/>
    </source>
</evidence>
<reference evidence="2" key="2">
    <citation type="submission" date="2020-09" db="EMBL/GenBank/DDBJ databases">
        <authorList>
            <person name="Sun Q."/>
            <person name="Kim S."/>
        </authorList>
    </citation>
    <scope>NUCLEOTIDE SEQUENCE</scope>
    <source>
        <strain evidence="2">KCTC 12710</strain>
    </source>
</reference>
<feature type="transmembrane region" description="Helical" evidence="1">
    <location>
        <begin position="12"/>
        <end position="31"/>
    </location>
</feature>
<accession>A0A918VED3</accession>
<organism evidence="2 3">
    <name type="scientific">Algibacter mikhailovii</name>
    <dbReference type="NCBI Taxonomy" id="425498"/>
    <lineage>
        <taxon>Bacteria</taxon>
        <taxon>Pseudomonadati</taxon>
        <taxon>Bacteroidota</taxon>
        <taxon>Flavobacteriia</taxon>
        <taxon>Flavobacteriales</taxon>
        <taxon>Flavobacteriaceae</taxon>
        <taxon>Algibacter</taxon>
    </lineage>
</organism>
<name>A0A918VED3_9FLAO</name>
<gene>
    <name evidence="2" type="ORF">GCM10007028_36230</name>
</gene>
<sequence>MTKRRNDHKRSRFPILFPILTILGIGIFAVLTSGFDKSWLHNWNDVSKSIKDSVLVAKNIGYTGGTGPNGRSMEKYAQTRLWIMNSATNSELLNLTKYPNGTVKAIGYEGLIKKIDFNEKTNLILKSIEDKEFKIFYSMGCEGFEIEISEYLMRFILTDDNHLPPIEPELKIDYGLSRDDKVKIMTAYLDRNNKK</sequence>
<dbReference type="AlphaFoldDB" id="A0A918VED3"/>
<dbReference type="EMBL" id="BMWZ01000019">
    <property type="protein sequence ID" value="GGZ94726.1"/>
    <property type="molecule type" value="Genomic_DNA"/>
</dbReference>
<evidence type="ECO:0000313" key="3">
    <source>
        <dbReference type="Proteomes" id="UP000636004"/>
    </source>
</evidence>
<evidence type="ECO:0000313" key="2">
    <source>
        <dbReference type="EMBL" id="GGZ94726.1"/>
    </source>
</evidence>